<dbReference type="Gene3D" id="1.10.30.10">
    <property type="entry name" value="High mobility group box domain"/>
    <property type="match status" value="1"/>
</dbReference>
<dbReference type="OrthoDB" id="1108634at2759"/>
<dbReference type="SUPFAM" id="SSF47095">
    <property type="entry name" value="HMG-box"/>
    <property type="match status" value="1"/>
</dbReference>
<dbReference type="Proteomes" id="UP001152561">
    <property type="component" value="Unassembled WGS sequence"/>
</dbReference>
<proteinExistence type="predicted"/>
<dbReference type="InterPro" id="IPR036910">
    <property type="entry name" value="HMG_box_dom_sf"/>
</dbReference>
<name>A0A9Q1L1M4_9SOLA</name>
<dbReference type="PANTHER" id="PTHR46691">
    <property type="entry name" value="HIGH MOBILITY GROUP B PROTEIN 9"/>
    <property type="match status" value="1"/>
</dbReference>
<organism evidence="1 2">
    <name type="scientific">Anisodus acutangulus</name>
    <dbReference type="NCBI Taxonomy" id="402998"/>
    <lineage>
        <taxon>Eukaryota</taxon>
        <taxon>Viridiplantae</taxon>
        <taxon>Streptophyta</taxon>
        <taxon>Embryophyta</taxon>
        <taxon>Tracheophyta</taxon>
        <taxon>Spermatophyta</taxon>
        <taxon>Magnoliopsida</taxon>
        <taxon>eudicotyledons</taxon>
        <taxon>Gunneridae</taxon>
        <taxon>Pentapetalae</taxon>
        <taxon>asterids</taxon>
        <taxon>lamiids</taxon>
        <taxon>Solanales</taxon>
        <taxon>Solanaceae</taxon>
        <taxon>Solanoideae</taxon>
        <taxon>Hyoscyameae</taxon>
        <taxon>Anisodus</taxon>
    </lineage>
</organism>
<accession>A0A9Q1L1M4</accession>
<gene>
    <name evidence="1" type="ORF">K7X08_015058</name>
</gene>
<evidence type="ECO:0000313" key="1">
    <source>
        <dbReference type="EMBL" id="KAJ8527607.1"/>
    </source>
</evidence>
<reference evidence="2" key="1">
    <citation type="journal article" date="2023" name="Proc. Natl. Acad. Sci. U.S.A.">
        <title>Genomic and structural basis for evolution of tropane alkaloid biosynthesis.</title>
        <authorList>
            <person name="Wanga Y.-J."/>
            <person name="Taina T."/>
            <person name="Yua J.-Y."/>
            <person name="Lia J."/>
            <person name="Xua B."/>
            <person name="Chenc J."/>
            <person name="D'Auriad J.C."/>
            <person name="Huanga J.-P."/>
            <person name="Huanga S.-X."/>
        </authorList>
    </citation>
    <scope>NUCLEOTIDE SEQUENCE [LARGE SCALE GENOMIC DNA]</scope>
    <source>
        <strain evidence="2">cv. KIB-2019</strain>
    </source>
</reference>
<comment type="caution">
    <text evidence="1">The sequence shown here is derived from an EMBL/GenBank/DDBJ whole genome shotgun (WGS) entry which is preliminary data.</text>
</comment>
<dbReference type="EMBL" id="JAJAGQ010000023">
    <property type="protein sequence ID" value="KAJ8527607.1"/>
    <property type="molecule type" value="Genomic_DNA"/>
</dbReference>
<dbReference type="PANTHER" id="PTHR46691:SF6">
    <property type="entry name" value="HIGH MOBILITY GROUP B PROTEIN 10-RELATED"/>
    <property type="match status" value="1"/>
</dbReference>
<protein>
    <submittedName>
        <fullName evidence="1">Uncharacterized protein</fullName>
    </submittedName>
</protein>
<dbReference type="AlphaFoldDB" id="A0A9Q1L1M4"/>
<sequence>MSNNAANENNSILCIPIYQFPDPSCSRNITRSHRLFIEVTSQGGIEKSLASTIWRSTSVDASVWHNYIQLALEDPYRPKTNQSGYNFFFAEHFARLKPSYQGQERAISKRIVLLWSLHTEAEKQVG</sequence>
<keyword evidence="2" id="KW-1185">Reference proteome</keyword>
<evidence type="ECO:0000313" key="2">
    <source>
        <dbReference type="Proteomes" id="UP001152561"/>
    </source>
</evidence>